<evidence type="ECO:0000313" key="2">
    <source>
        <dbReference type="Proteomes" id="UP000677913"/>
    </source>
</evidence>
<proteinExistence type="predicted"/>
<dbReference type="RefSeq" id="WP_211467837.1">
    <property type="nucleotide sequence ID" value="NZ_JAGSXH010000034.1"/>
</dbReference>
<organism evidence="1 2">
    <name type="scientific">Actinocrinis puniceicyclus</name>
    <dbReference type="NCBI Taxonomy" id="977794"/>
    <lineage>
        <taxon>Bacteria</taxon>
        <taxon>Bacillati</taxon>
        <taxon>Actinomycetota</taxon>
        <taxon>Actinomycetes</taxon>
        <taxon>Catenulisporales</taxon>
        <taxon>Actinospicaceae</taxon>
        <taxon>Actinocrinis</taxon>
    </lineage>
</organism>
<dbReference type="Proteomes" id="UP000677913">
    <property type="component" value="Unassembled WGS sequence"/>
</dbReference>
<dbReference type="InterPro" id="IPR027417">
    <property type="entry name" value="P-loop_NTPase"/>
</dbReference>
<dbReference type="Pfam" id="PF13671">
    <property type="entry name" value="AAA_33"/>
    <property type="match status" value="1"/>
</dbReference>
<dbReference type="SUPFAM" id="SSF52540">
    <property type="entry name" value="P-loop containing nucleoside triphosphate hydrolases"/>
    <property type="match status" value="1"/>
</dbReference>
<reference evidence="1" key="1">
    <citation type="submission" date="2021-04" db="EMBL/GenBank/DDBJ databases">
        <title>Genome based classification of Actinospica acidithermotolerans sp. nov., an actinobacterium isolated from an Indonesian hot spring.</title>
        <authorList>
            <person name="Kusuma A.B."/>
            <person name="Putra K.E."/>
            <person name="Nafisah S."/>
            <person name="Loh J."/>
            <person name="Nouioui I."/>
            <person name="Goodfellow M."/>
        </authorList>
    </citation>
    <scope>NUCLEOTIDE SEQUENCE</scope>
    <source>
        <strain evidence="1">DSM 45618</strain>
    </source>
</reference>
<name>A0A8J7WK83_9ACTN</name>
<sequence>MDPLTAILVNGLPGAGKTTLARALSRRMLLPLLSKDVIKEAHADVFGAQPADGLPQRRWNQAFGAAASETMWALLADAPGGAILESFWPADYHRLAAGGLARAGVERPLELWCEVPPELARQRYEQRLPRHPIHGALADDEEWEHWRRTARPIGLGPVLRVNTGVQVDVEQVAAWIGQHRS</sequence>
<gene>
    <name evidence="1" type="ORF">KGA66_12155</name>
</gene>
<dbReference type="Gene3D" id="3.40.50.300">
    <property type="entry name" value="P-loop containing nucleotide triphosphate hydrolases"/>
    <property type="match status" value="1"/>
</dbReference>
<protein>
    <submittedName>
        <fullName evidence="1">AAA family ATPase</fullName>
    </submittedName>
</protein>
<keyword evidence="2" id="KW-1185">Reference proteome</keyword>
<accession>A0A8J7WK83</accession>
<dbReference type="EMBL" id="JAGSXH010000034">
    <property type="protein sequence ID" value="MBS2963806.1"/>
    <property type="molecule type" value="Genomic_DNA"/>
</dbReference>
<dbReference type="AlphaFoldDB" id="A0A8J7WK83"/>
<comment type="caution">
    <text evidence="1">The sequence shown here is derived from an EMBL/GenBank/DDBJ whole genome shotgun (WGS) entry which is preliminary data.</text>
</comment>
<evidence type="ECO:0000313" key="1">
    <source>
        <dbReference type="EMBL" id="MBS2963806.1"/>
    </source>
</evidence>